<feature type="transmembrane region" description="Helical" evidence="1">
    <location>
        <begin position="48"/>
        <end position="78"/>
    </location>
</feature>
<evidence type="ECO:0000313" key="2">
    <source>
        <dbReference type="EMBL" id="RMA42083.1"/>
    </source>
</evidence>
<dbReference type="EMBL" id="RCNT01000005">
    <property type="protein sequence ID" value="RMA42083.1"/>
    <property type="molecule type" value="Genomic_DNA"/>
</dbReference>
<dbReference type="RefSeq" id="WP_121898192.1">
    <property type="nucleotide sequence ID" value="NZ_RCNT01000005.1"/>
</dbReference>
<keyword evidence="1" id="KW-0812">Transmembrane</keyword>
<name>A0A3L9Y6Y9_9RHOB</name>
<organism evidence="2 3">
    <name type="scientific">Rhodophyticola porphyridii</name>
    <dbReference type="NCBI Taxonomy" id="1852017"/>
    <lineage>
        <taxon>Bacteria</taxon>
        <taxon>Pseudomonadati</taxon>
        <taxon>Pseudomonadota</taxon>
        <taxon>Alphaproteobacteria</taxon>
        <taxon>Rhodobacterales</taxon>
        <taxon>Roseobacteraceae</taxon>
        <taxon>Rhodophyticola</taxon>
    </lineage>
</organism>
<keyword evidence="1" id="KW-0472">Membrane</keyword>
<comment type="caution">
    <text evidence="2">The sequence shown here is derived from an EMBL/GenBank/DDBJ whole genome shotgun (WGS) entry which is preliminary data.</text>
</comment>
<dbReference type="AlphaFoldDB" id="A0A3L9Y6Y9"/>
<feature type="transmembrane region" description="Helical" evidence="1">
    <location>
        <begin position="98"/>
        <end position="117"/>
    </location>
</feature>
<keyword evidence="1" id="KW-1133">Transmembrane helix</keyword>
<dbReference type="Proteomes" id="UP000281343">
    <property type="component" value="Unassembled WGS sequence"/>
</dbReference>
<keyword evidence="3" id="KW-1185">Reference proteome</keyword>
<evidence type="ECO:0000313" key="3">
    <source>
        <dbReference type="Proteomes" id="UP000281343"/>
    </source>
</evidence>
<feature type="transmembrane region" description="Helical" evidence="1">
    <location>
        <begin position="6"/>
        <end position="27"/>
    </location>
</feature>
<accession>A0A3L9Y6Y9</accession>
<proteinExistence type="predicted"/>
<protein>
    <submittedName>
        <fullName evidence="2">Uncharacterized protein</fullName>
    </submittedName>
</protein>
<gene>
    <name evidence="2" type="ORF">D9R08_11550</name>
</gene>
<evidence type="ECO:0000256" key="1">
    <source>
        <dbReference type="SAM" id="Phobius"/>
    </source>
</evidence>
<sequence>MTPIAAIEAIATILWVYAGAGLLEWLLRAARAERRQHIPMVTELLANLVPVMIALVVVVMAGAVVGLPSVVVIIALLFPAGLAFGLHQSLNDMRDANWRFETVKLLVVLAVAAVTIWRRQFS</sequence>
<reference evidence="2 3" key="1">
    <citation type="submission" date="2018-10" db="EMBL/GenBank/DDBJ databases">
        <authorList>
            <person name="Jung H.S."/>
            <person name="Jeon C.O."/>
        </authorList>
    </citation>
    <scope>NUCLEOTIDE SEQUENCE [LARGE SCALE GENOMIC DNA]</scope>
    <source>
        <strain evidence="2 3">MA-7-27</strain>
    </source>
</reference>